<accession>A0ABW3Y7A9</accession>
<dbReference type="PANTHER" id="PTHR40761">
    <property type="entry name" value="CONSERVED INTEGRAL MEMBRANE ALANINE VALINE AND LEUCINE RICH PROTEIN-RELATED"/>
    <property type="match status" value="1"/>
</dbReference>
<keyword evidence="2" id="KW-0812">Transmembrane</keyword>
<feature type="transmembrane region" description="Helical" evidence="2">
    <location>
        <begin position="62"/>
        <end position="93"/>
    </location>
</feature>
<feature type="transmembrane region" description="Helical" evidence="2">
    <location>
        <begin position="227"/>
        <end position="248"/>
    </location>
</feature>
<comment type="caution">
    <text evidence="4">The sequence shown here is derived from an EMBL/GenBank/DDBJ whole genome shotgun (WGS) entry which is preliminary data.</text>
</comment>
<dbReference type="Proteomes" id="UP001597260">
    <property type="component" value="Unassembled WGS sequence"/>
</dbReference>
<gene>
    <name evidence="4" type="ORF">ACFQ4H_04425</name>
</gene>
<keyword evidence="5" id="KW-1185">Reference proteome</keyword>
<feature type="transmembrane region" description="Helical" evidence="2">
    <location>
        <begin position="165"/>
        <end position="186"/>
    </location>
</feature>
<feature type="compositionally biased region" description="Low complexity" evidence="1">
    <location>
        <begin position="300"/>
        <end position="337"/>
    </location>
</feature>
<dbReference type="SUPFAM" id="SSF103481">
    <property type="entry name" value="Multidrug resistance efflux transporter EmrE"/>
    <property type="match status" value="2"/>
</dbReference>
<dbReference type="EMBL" id="JBHTMP010000004">
    <property type="protein sequence ID" value="MFD1320334.1"/>
    <property type="molecule type" value="Genomic_DNA"/>
</dbReference>
<name>A0ABW3Y7A9_9ACTN</name>
<feature type="signal peptide" evidence="3">
    <location>
        <begin position="1"/>
        <end position="21"/>
    </location>
</feature>
<feature type="chain" id="PRO_5046519004" evidence="3">
    <location>
        <begin position="22"/>
        <end position="350"/>
    </location>
</feature>
<dbReference type="InterPro" id="IPR037185">
    <property type="entry name" value="EmrE-like"/>
</dbReference>
<feature type="region of interest" description="Disordered" evidence="1">
    <location>
        <begin position="279"/>
        <end position="350"/>
    </location>
</feature>
<dbReference type="PANTHER" id="PTHR40761:SF1">
    <property type="entry name" value="CONSERVED INTEGRAL MEMBRANE ALANINE VALINE AND LEUCINE RICH PROTEIN-RELATED"/>
    <property type="match status" value="1"/>
</dbReference>
<evidence type="ECO:0000313" key="4">
    <source>
        <dbReference type="EMBL" id="MFD1320334.1"/>
    </source>
</evidence>
<keyword evidence="2" id="KW-1133">Transmembrane helix</keyword>
<evidence type="ECO:0000256" key="3">
    <source>
        <dbReference type="SAM" id="SignalP"/>
    </source>
</evidence>
<feature type="transmembrane region" description="Helical" evidence="2">
    <location>
        <begin position="105"/>
        <end position="123"/>
    </location>
</feature>
<feature type="transmembrane region" description="Helical" evidence="2">
    <location>
        <begin position="135"/>
        <end position="153"/>
    </location>
</feature>
<evidence type="ECO:0000313" key="5">
    <source>
        <dbReference type="Proteomes" id="UP001597260"/>
    </source>
</evidence>
<proteinExistence type="predicted"/>
<organism evidence="4 5">
    <name type="scientific">Micromonospora sonneratiae</name>
    <dbReference type="NCBI Taxonomy" id="1184706"/>
    <lineage>
        <taxon>Bacteria</taxon>
        <taxon>Bacillati</taxon>
        <taxon>Actinomycetota</taxon>
        <taxon>Actinomycetes</taxon>
        <taxon>Micromonosporales</taxon>
        <taxon>Micromonosporaceae</taxon>
        <taxon>Micromonospora</taxon>
    </lineage>
</organism>
<reference evidence="5" key="1">
    <citation type="journal article" date="2019" name="Int. J. Syst. Evol. Microbiol.">
        <title>The Global Catalogue of Microorganisms (GCM) 10K type strain sequencing project: providing services to taxonomists for standard genome sequencing and annotation.</title>
        <authorList>
            <consortium name="The Broad Institute Genomics Platform"/>
            <consortium name="The Broad Institute Genome Sequencing Center for Infectious Disease"/>
            <person name="Wu L."/>
            <person name="Ma J."/>
        </authorList>
    </citation>
    <scope>NUCLEOTIDE SEQUENCE [LARGE SCALE GENOMIC DNA]</scope>
    <source>
        <strain evidence="5">JCM 31037</strain>
    </source>
</reference>
<dbReference type="RefSeq" id="WP_377567222.1">
    <property type="nucleotide sequence ID" value="NZ_JBHTMP010000004.1"/>
</dbReference>
<feature type="transmembrane region" description="Helical" evidence="2">
    <location>
        <begin position="192"/>
        <end position="215"/>
    </location>
</feature>
<evidence type="ECO:0000256" key="1">
    <source>
        <dbReference type="SAM" id="MobiDB-lite"/>
    </source>
</evidence>
<sequence length="350" mass="35257">MTPLLASVLLSVASAAAYATAAVLQDRIAAYARQPAGSGEPLFDFLLRGRWWASVGLTGTGALLHVLALVYGPLAVVQPLGVLTLVLALPFGVAAADRRVTFRRWWGAGAIVAGLAVFLALTVPGPVDDGLDQNQAWLVAGVAAAVLLGLLPVVRWCRRPAVRSLLLAVAAGIAFAVGSALTQTVLRQVGRASLGLVVLPLVLALAGMAVAGLLLSQFAYRYSDLGVPLATLTLANPIASTTIAVVVLGERPEAGAWGTLAVVLGCVVAGRGVVLLATSEQPNGDDRGRPTAAGGPGPARPSSPASGRPAPSSGERSPLPDAVLSAAAADSDGLGSLPEPRLPCGAGGQR</sequence>
<feature type="transmembrane region" description="Helical" evidence="2">
    <location>
        <begin position="254"/>
        <end position="277"/>
    </location>
</feature>
<evidence type="ECO:0000256" key="2">
    <source>
        <dbReference type="SAM" id="Phobius"/>
    </source>
</evidence>
<keyword evidence="2" id="KW-0472">Membrane</keyword>
<protein>
    <submittedName>
        <fullName evidence="4">DMT family transporter</fullName>
    </submittedName>
</protein>
<dbReference type="NCBIfam" id="NF038012">
    <property type="entry name" value="DMT_1"/>
    <property type="match status" value="1"/>
</dbReference>
<keyword evidence="3" id="KW-0732">Signal</keyword>